<keyword evidence="3" id="KW-1185">Reference proteome</keyword>
<dbReference type="EMBL" id="CM026430">
    <property type="protein sequence ID" value="KAG0562861.1"/>
    <property type="molecule type" value="Genomic_DNA"/>
</dbReference>
<keyword evidence="1" id="KW-0812">Transmembrane</keyword>
<protein>
    <submittedName>
        <fullName evidence="2">Uncharacterized protein</fullName>
    </submittedName>
</protein>
<organism evidence="2 3">
    <name type="scientific">Ceratodon purpureus</name>
    <name type="common">Fire moss</name>
    <name type="synonym">Dicranum purpureum</name>
    <dbReference type="NCBI Taxonomy" id="3225"/>
    <lineage>
        <taxon>Eukaryota</taxon>
        <taxon>Viridiplantae</taxon>
        <taxon>Streptophyta</taxon>
        <taxon>Embryophyta</taxon>
        <taxon>Bryophyta</taxon>
        <taxon>Bryophytina</taxon>
        <taxon>Bryopsida</taxon>
        <taxon>Dicranidae</taxon>
        <taxon>Pseudoditrichales</taxon>
        <taxon>Ditrichaceae</taxon>
        <taxon>Ceratodon</taxon>
    </lineage>
</organism>
<evidence type="ECO:0000313" key="2">
    <source>
        <dbReference type="EMBL" id="KAG0562861.1"/>
    </source>
</evidence>
<sequence>MDTLWEAFVVVIWSVAVFVGRLVEVVLAWALPRHDEAHEDHTQESTALDRPVYYLDLESQFPSPPSALISPAAATVQSDLDWHVHNFCRLDSRGYRAAVRRHGWRFLPFKQRLEAERHHFNILLAEDLRLFEFRRHTRSWQIPSYVSLDECPPDHTTYPAFYGI</sequence>
<evidence type="ECO:0000313" key="3">
    <source>
        <dbReference type="Proteomes" id="UP000822688"/>
    </source>
</evidence>
<feature type="transmembrane region" description="Helical" evidence="1">
    <location>
        <begin position="7"/>
        <end position="31"/>
    </location>
</feature>
<evidence type="ECO:0000256" key="1">
    <source>
        <dbReference type="SAM" id="Phobius"/>
    </source>
</evidence>
<comment type="caution">
    <text evidence="2">The sequence shown here is derived from an EMBL/GenBank/DDBJ whole genome shotgun (WGS) entry which is preliminary data.</text>
</comment>
<keyword evidence="1" id="KW-1133">Transmembrane helix</keyword>
<gene>
    <name evidence="2" type="ORF">KC19_9G177200</name>
</gene>
<name>A0A8T0GT53_CERPU</name>
<dbReference type="AlphaFoldDB" id="A0A8T0GT53"/>
<reference evidence="2" key="1">
    <citation type="submission" date="2020-06" db="EMBL/GenBank/DDBJ databases">
        <title>WGS assembly of Ceratodon purpureus strain R40.</title>
        <authorList>
            <person name="Carey S.B."/>
            <person name="Jenkins J."/>
            <person name="Shu S."/>
            <person name="Lovell J.T."/>
            <person name="Sreedasyam A."/>
            <person name="Maumus F."/>
            <person name="Tiley G.P."/>
            <person name="Fernandez-Pozo N."/>
            <person name="Barry K."/>
            <person name="Chen C."/>
            <person name="Wang M."/>
            <person name="Lipzen A."/>
            <person name="Daum C."/>
            <person name="Saski C.A."/>
            <person name="Payton A.C."/>
            <person name="Mcbreen J.C."/>
            <person name="Conrad R.E."/>
            <person name="Kollar L.M."/>
            <person name="Olsson S."/>
            <person name="Huttunen S."/>
            <person name="Landis J.B."/>
            <person name="Wickett N.J."/>
            <person name="Johnson M.G."/>
            <person name="Rensing S.A."/>
            <person name="Grimwood J."/>
            <person name="Schmutz J."/>
            <person name="Mcdaniel S.F."/>
        </authorList>
    </citation>
    <scope>NUCLEOTIDE SEQUENCE</scope>
    <source>
        <strain evidence="2">R40</strain>
    </source>
</reference>
<dbReference type="Proteomes" id="UP000822688">
    <property type="component" value="Chromosome 9"/>
</dbReference>
<accession>A0A8T0GT53</accession>
<proteinExistence type="predicted"/>
<keyword evidence="1" id="KW-0472">Membrane</keyword>